<dbReference type="PANTHER" id="PTHR22683:SF41">
    <property type="entry name" value="DNA TRANSLOCASE FTSK"/>
    <property type="match status" value="1"/>
</dbReference>
<keyword evidence="8 15" id="KW-0067">ATP-binding</keyword>
<feature type="transmembrane region" description="Helical" evidence="17">
    <location>
        <begin position="166"/>
        <end position="183"/>
    </location>
</feature>
<dbReference type="Pfam" id="PF01580">
    <property type="entry name" value="FtsK_SpoIIIE"/>
    <property type="match status" value="1"/>
</dbReference>
<dbReference type="GO" id="GO:0007059">
    <property type="term" value="P:chromosome segregation"/>
    <property type="evidence" value="ECO:0007669"/>
    <property type="project" value="UniProtKB-KW"/>
</dbReference>
<dbReference type="Gene3D" id="3.30.980.40">
    <property type="match status" value="1"/>
</dbReference>
<evidence type="ECO:0000256" key="15">
    <source>
        <dbReference type="PROSITE-ProRule" id="PRU00289"/>
    </source>
</evidence>
<evidence type="ECO:0000256" key="14">
    <source>
        <dbReference type="ARBA" id="ARBA00025923"/>
    </source>
</evidence>
<dbReference type="InterPro" id="IPR036390">
    <property type="entry name" value="WH_DNA-bd_sf"/>
</dbReference>
<dbReference type="Pfam" id="PF13491">
    <property type="entry name" value="FtsK_4TM"/>
    <property type="match status" value="1"/>
</dbReference>
<feature type="domain" description="FtsK" evidence="18">
    <location>
        <begin position="523"/>
        <end position="710"/>
    </location>
</feature>
<dbReference type="EMBL" id="JABAFG010000012">
    <property type="protein sequence ID" value="NME28581.1"/>
    <property type="molecule type" value="Genomic_DNA"/>
</dbReference>
<organism evidence="19 20">
    <name type="scientific">Megasphaera hexanoica</name>
    <dbReference type="NCBI Taxonomy" id="1675036"/>
    <lineage>
        <taxon>Bacteria</taxon>
        <taxon>Bacillati</taxon>
        <taxon>Bacillota</taxon>
        <taxon>Negativicutes</taxon>
        <taxon>Veillonellales</taxon>
        <taxon>Veillonellaceae</taxon>
        <taxon>Megasphaera</taxon>
    </lineage>
</organism>
<keyword evidence="3" id="KW-1003">Cell membrane</keyword>
<comment type="subcellular location">
    <subcellularLocation>
        <location evidence="1">Cell membrane</location>
        <topology evidence="1">Multi-pass membrane protein</topology>
    </subcellularLocation>
</comment>
<dbReference type="SUPFAM" id="SSF46785">
    <property type="entry name" value="Winged helix' DNA-binding domain"/>
    <property type="match status" value="1"/>
</dbReference>
<dbReference type="SUPFAM" id="SSF52540">
    <property type="entry name" value="P-loop containing nucleoside triphosphate hydrolases"/>
    <property type="match status" value="1"/>
</dbReference>
<evidence type="ECO:0000256" key="12">
    <source>
        <dbReference type="ARBA" id="ARBA00023306"/>
    </source>
</evidence>
<dbReference type="Gene3D" id="3.40.50.300">
    <property type="entry name" value="P-loop containing nucleotide triphosphate hydrolases"/>
    <property type="match status" value="1"/>
</dbReference>
<dbReference type="Pfam" id="PF09397">
    <property type="entry name" value="FtsK_gamma"/>
    <property type="match status" value="1"/>
</dbReference>
<dbReference type="InterPro" id="IPR027417">
    <property type="entry name" value="P-loop_NTPase"/>
</dbReference>
<evidence type="ECO:0000259" key="18">
    <source>
        <dbReference type="PROSITE" id="PS50901"/>
    </source>
</evidence>
<evidence type="ECO:0000256" key="6">
    <source>
        <dbReference type="ARBA" id="ARBA00022741"/>
    </source>
</evidence>
<feature type="transmembrane region" description="Helical" evidence="17">
    <location>
        <begin position="45"/>
        <end position="66"/>
    </location>
</feature>
<keyword evidence="4" id="KW-0132">Cell division</keyword>
<dbReference type="GO" id="GO:0003677">
    <property type="term" value="F:DNA binding"/>
    <property type="evidence" value="ECO:0007669"/>
    <property type="project" value="UniProtKB-KW"/>
</dbReference>
<evidence type="ECO:0000256" key="16">
    <source>
        <dbReference type="SAM" id="MobiDB-lite"/>
    </source>
</evidence>
<evidence type="ECO:0000256" key="3">
    <source>
        <dbReference type="ARBA" id="ARBA00022475"/>
    </source>
</evidence>
<protein>
    <submittedName>
        <fullName evidence="19">DNA translocase FtsK</fullName>
    </submittedName>
</protein>
<evidence type="ECO:0000256" key="8">
    <source>
        <dbReference type="ARBA" id="ARBA00022840"/>
    </source>
</evidence>
<evidence type="ECO:0000256" key="9">
    <source>
        <dbReference type="ARBA" id="ARBA00022989"/>
    </source>
</evidence>
<dbReference type="InterPro" id="IPR041027">
    <property type="entry name" value="FtsK_alpha"/>
</dbReference>
<evidence type="ECO:0000256" key="17">
    <source>
        <dbReference type="SAM" id="Phobius"/>
    </source>
</evidence>
<evidence type="ECO:0000313" key="20">
    <source>
        <dbReference type="Proteomes" id="UP000591071"/>
    </source>
</evidence>
<keyword evidence="11 17" id="KW-0472">Membrane</keyword>
<gene>
    <name evidence="19" type="ORF">HF872_08075</name>
</gene>
<sequence>MVWKVKGLAQGKTRRVTKSRPRKASGKGVRRTTKKKDTEPSLLKYEIIGIVLLCCGIFMTVGIVGIDTGSAGHSIDGILSYIFGIGRIVFTLSMVILGLKYIILRKAWPLTKNWLAGTVLFVLFLGLIHLLFIPQGAEFMPAMLRVGGGAAGAAVASLLRSFLGEFGAVLVVVALGIVTLLVWKKWSISRPVAIVSDKASEEVSRVSDKAVEGLQEASRSMQQWHEHHHIFDLEKEEQEEQAEAVGTARTDRDVPVAEAEPVPALESREEDSLLHGPRVDFTSEKRDGLLENEECIPDLTEELDISPVSAAPAVLPPEGRQDDDYDDGLPDTEKQQEEGQPMEQPVRDVLQEELADLKPVEIDAQSTAVDVAPQGHSAVPVAKGENTYRLPPVSLLKPGKPLAEGLSEEARQNAVILQETLKSFNIEAKVTNASQGPSVTRYELEPAAGVRVSRIVGLADDIALNLAATQVFIEAPIPGKAAVGIEVPNKTRTGVNLRDVLDTDEFKNAASGVPVSLGKDIAGNPVIADLTKMPHLLVAGTTGSGKSVCINTFIASILFKQRPEDVKLVLIDPKVVELSVYNGIPHLMTPVVTDPKKAANALRWAVREMDDRYKRFSQGFARDIKSFNEKYPDEAMPYVVIIIDEMADLMMAASSDVEDSICRLAQKARACGMHLVLATQRPSVDVITGLIKANIPSRIAFRVSSQTDSRTILDMGGAEKLIGNGDMFYFPTGAPKPIRVQGAFISDAEIEQLVTFIKNQNTTEPKYDESIQQSAGESSGDTAGFFEDELMPQAIDMVLETGQASSSMLQRRFRVGFTRAARMIDTMEAMGIVGPNEGNKKPREIIMSPAEVQAKFFHKDT</sequence>
<proteinExistence type="inferred from homology"/>
<keyword evidence="12" id="KW-0131">Cell cycle</keyword>
<keyword evidence="6 15" id="KW-0547">Nucleotide-binding</keyword>
<comment type="function">
    <text evidence="13">Essential cell division protein that coordinates cell division and chromosome segregation. The N-terminus is involved in assembly of the cell-division machinery. The C-terminus functions as a DNA motor that moves dsDNA in an ATP-dependent manner towards the dif recombination site, which is located within the replication terminus region. Required for activation of the Xer recombinase, allowing activation of chromosome unlinking by recombination.</text>
</comment>
<evidence type="ECO:0000256" key="4">
    <source>
        <dbReference type="ARBA" id="ARBA00022618"/>
    </source>
</evidence>
<reference evidence="19 20" key="1">
    <citation type="submission" date="2020-04" db="EMBL/GenBank/DDBJ databases">
        <authorList>
            <person name="Hitch T.C.A."/>
            <person name="Wylensek D."/>
            <person name="Clavel T."/>
        </authorList>
    </citation>
    <scope>NUCLEOTIDE SEQUENCE [LARGE SCALE GENOMIC DNA]</scope>
    <source>
        <strain evidence="19 20">Oil-RF-744-FAT-WT-6-1</strain>
    </source>
</reference>
<dbReference type="PROSITE" id="PS50901">
    <property type="entry name" value="FTSK"/>
    <property type="match status" value="1"/>
</dbReference>
<dbReference type="InterPro" id="IPR003593">
    <property type="entry name" value="AAA+_ATPase"/>
</dbReference>
<feature type="region of interest" description="Disordered" evidence="16">
    <location>
        <begin position="300"/>
        <end position="344"/>
    </location>
</feature>
<feature type="region of interest" description="Disordered" evidence="16">
    <location>
        <begin position="235"/>
        <end position="274"/>
    </location>
</feature>
<dbReference type="CDD" id="cd01127">
    <property type="entry name" value="TrwB_TraG_TraD_VirD4"/>
    <property type="match status" value="1"/>
</dbReference>
<dbReference type="SMART" id="SM00843">
    <property type="entry name" value="Ftsk_gamma"/>
    <property type="match status" value="1"/>
</dbReference>
<name>A0A848BQH5_9FIRM</name>
<dbReference type="InterPro" id="IPR025199">
    <property type="entry name" value="FtsK_4TM"/>
</dbReference>
<evidence type="ECO:0000256" key="5">
    <source>
        <dbReference type="ARBA" id="ARBA00022692"/>
    </source>
</evidence>
<dbReference type="InterPro" id="IPR050206">
    <property type="entry name" value="FtsK/SpoIIIE/SftA"/>
</dbReference>
<comment type="similarity">
    <text evidence="2">Belongs to the FtsK/SpoIIIE/SftA family.</text>
</comment>
<comment type="caution">
    <text evidence="19">The sequence shown here is derived from an EMBL/GenBank/DDBJ whole genome shotgun (WGS) entry which is preliminary data.</text>
</comment>
<accession>A0A848BQH5</accession>
<dbReference type="Proteomes" id="UP000591071">
    <property type="component" value="Unassembled WGS sequence"/>
</dbReference>
<evidence type="ECO:0000256" key="11">
    <source>
        <dbReference type="ARBA" id="ARBA00023136"/>
    </source>
</evidence>
<dbReference type="AlphaFoldDB" id="A0A848BQH5"/>
<keyword evidence="5 17" id="KW-0812">Transmembrane</keyword>
<dbReference type="InterPro" id="IPR036388">
    <property type="entry name" value="WH-like_DNA-bd_sf"/>
</dbReference>
<feature type="transmembrane region" description="Helical" evidence="17">
    <location>
        <begin position="114"/>
        <end position="133"/>
    </location>
</feature>
<feature type="transmembrane region" description="Helical" evidence="17">
    <location>
        <begin position="78"/>
        <end position="102"/>
    </location>
</feature>
<feature type="compositionally biased region" description="Acidic residues" evidence="16">
    <location>
        <begin position="321"/>
        <end position="330"/>
    </location>
</feature>
<dbReference type="GO" id="GO:0005524">
    <property type="term" value="F:ATP binding"/>
    <property type="evidence" value="ECO:0007669"/>
    <property type="project" value="UniProtKB-UniRule"/>
</dbReference>
<keyword evidence="7" id="KW-0159">Chromosome partition</keyword>
<feature type="binding site" evidence="15">
    <location>
        <begin position="540"/>
        <end position="547"/>
    </location>
    <ligand>
        <name>ATP</name>
        <dbReference type="ChEBI" id="CHEBI:30616"/>
    </ligand>
</feature>
<dbReference type="PANTHER" id="PTHR22683">
    <property type="entry name" value="SPORULATION PROTEIN RELATED"/>
    <property type="match status" value="1"/>
</dbReference>
<feature type="compositionally biased region" description="Low complexity" evidence="16">
    <location>
        <begin position="306"/>
        <end position="317"/>
    </location>
</feature>
<dbReference type="GO" id="GO:0005886">
    <property type="term" value="C:plasma membrane"/>
    <property type="evidence" value="ECO:0007669"/>
    <property type="project" value="UniProtKB-SubCell"/>
</dbReference>
<dbReference type="Pfam" id="PF17854">
    <property type="entry name" value="FtsK_alpha"/>
    <property type="match status" value="1"/>
</dbReference>
<keyword evidence="9 17" id="KW-1133">Transmembrane helix</keyword>
<dbReference type="Gene3D" id="1.10.10.10">
    <property type="entry name" value="Winged helix-like DNA-binding domain superfamily/Winged helix DNA-binding domain"/>
    <property type="match status" value="1"/>
</dbReference>
<dbReference type="GO" id="GO:0051301">
    <property type="term" value="P:cell division"/>
    <property type="evidence" value="ECO:0007669"/>
    <property type="project" value="UniProtKB-KW"/>
</dbReference>
<keyword evidence="10" id="KW-0238">DNA-binding</keyword>
<evidence type="ECO:0000256" key="7">
    <source>
        <dbReference type="ARBA" id="ARBA00022829"/>
    </source>
</evidence>
<dbReference type="InterPro" id="IPR002543">
    <property type="entry name" value="FtsK_dom"/>
</dbReference>
<evidence type="ECO:0000256" key="10">
    <source>
        <dbReference type="ARBA" id="ARBA00023125"/>
    </source>
</evidence>
<dbReference type="InterPro" id="IPR018541">
    <property type="entry name" value="Ftsk_gamma"/>
</dbReference>
<dbReference type="SMART" id="SM00382">
    <property type="entry name" value="AAA"/>
    <property type="match status" value="1"/>
</dbReference>
<evidence type="ECO:0000256" key="13">
    <source>
        <dbReference type="ARBA" id="ARBA00024986"/>
    </source>
</evidence>
<feature type="transmembrane region" description="Helical" evidence="17">
    <location>
        <begin position="139"/>
        <end position="159"/>
    </location>
</feature>
<comment type="subunit">
    <text evidence="14">Homohexamer. Forms a ring that surrounds DNA.</text>
</comment>
<evidence type="ECO:0000313" key="19">
    <source>
        <dbReference type="EMBL" id="NME28581.1"/>
    </source>
</evidence>
<evidence type="ECO:0000256" key="1">
    <source>
        <dbReference type="ARBA" id="ARBA00004651"/>
    </source>
</evidence>
<evidence type="ECO:0000256" key="2">
    <source>
        <dbReference type="ARBA" id="ARBA00006474"/>
    </source>
</evidence>